<keyword evidence="3" id="KW-1185">Reference proteome</keyword>
<protein>
    <submittedName>
        <fullName evidence="2">Nitric oxide reductase NorD protein</fullName>
    </submittedName>
</protein>
<accession>A0A497XAR3</accession>
<reference evidence="2 3" key="1">
    <citation type="submission" date="2018-10" db="EMBL/GenBank/DDBJ databases">
        <title>Genomic Encyclopedia of Type Strains, Phase IV (KMG-IV): sequencing the most valuable type-strain genomes for metagenomic binning, comparative biology and taxonomic classification.</title>
        <authorList>
            <person name="Goeker M."/>
        </authorList>
    </citation>
    <scope>NUCLEOTIDE SEQUENCE [LARGE SCALE GENOMIC DNA]</scope>
    <source>
        <strain evidence="2 3">DSM 26916</strain>
    </source>
</reference>
<evidence type="ECO:0000313" key="3">
    <source>
        <dbReference type="Proteomes" id="UP000268908"/>
    </source>
</evidence>
<dbReference type="PANTHER" id="PTHR41248:SF1">
    <property type="entry name" value="NORD PROTEIN"/>
    <property type="match status" value="1"/>
</dbReference>
<dbReference type="InterPro" id="IPR051928">
    <property type="entry name" value="NorD/CobT"/>
</dbReference>
<name>A0A497XAR3_9PROT</name>
<dbReference type="SUPFAM" id="SSF53300">
    <property type="entry name" value="vWA-like"/>
    <property type="match status" value="1"/>
</dbReference>
<evidence type="ECO:0000313" key="2">
    <source>
        <dbReference type="EMBL" id="RLJ63646.1"/>
    </source>
</evidence>
<dbReference type="SMART" id="SM00327">
    <property type="entry name" value="VWA"/>
    <property type="match status" value="1"/>
</dbReference>
<proteinExistence type="predicted"/>
<dbReference type="RefSeq" id="WP_121242467.1">
    <property type="nucleotide sequence ID" value="NZ_BHVV01000003.1"/>
</dbReference>
<dbReference type="AlphaFoldDB" id="A0A497XAR3"/>
<dbReference type="CDD" id="cd01454">
    <property type="entry name" value="vWA_norD_type"/>
    <property type="match status" value="1"/>
</dbReference>
<dbReference type="InterPro" id="IPR002035">
    <property type="entry name" value="VWF_A"/>
</dbReference>
<dbReference type="Gene3D" id="3.40.50.410">
    <property type="entry name" value="von Willebrand factor, type A domain"/>
    <property type="match status" value="1"/>
</dbReference>
<dbReference type="PANTHER" id="PTHR41248">
    <property type="entry name" value="NORD PROTEIN"/>
    <property type="match status" value="1"/>
</dbReference>
<organism evidence="2 3">
    <name type="scientific">Sulfurisoma sediminicola</name>
    <dbReference type="NCBI Taxonomy" id="1381557"/>
    <lineage>
        <taxon>Bacteria</taxon>
        <taxon>Pseudomonadati</taxon>
        <taxon>Pseudomonadota</taxon>
        <taxon>Betaproteobacteria</taxon>
        <taxon>Nitrosomonadales</taxon>
        <taxon>Sterolibacteriaceae</taxon>
        <taxon>Sulfurisoma</taxon>
    </lineage>
</organism>
<dbReference type="EMBL" id="RCCI01000006">
    <property type="protein sequence ID" value="RLJ63646.1"/>
    <property type="molecule type" value="Genomic_DNA"/>
</dbReference>
<dbReference type="Proteomes" id="UP000268908">
    <property type="component" value="Unassembled WGS sequence"/>
</dbReference>
<comment type="caution">
    <text evidence="2">The sequence shown here is derived from an EMBL/GenBank/DDBJ whole genome shotgun (WGS) entry which is preliminary data.</text>
</comment>
<sequence length="710" mass="80452">MLTPETAQDIEPLLERWLEAEFTRHPVAPLAESIAALPRRQREFALDWVKRTATVNVHVAHMVARHVPAMLAHMDARTVEAWIMQAMDACDRDGLKAALEVLRDPQRFVRLGREHAAGAVFDDIAGILRSFVCGLAGRALRLEQGDATWTDGETLYLPPVVAEMESASDNFQLAKAMVTLLWAQTRFGTFRADVLAHCARFPDPARAQRVFHSLETLRLEACIGRELPGLAREMRRMKVGTPGVLPSGRAGGTPNTAWLDYAVRLAAPASTVEDTLNLLASAYADEPAVPPWQGQLFPERVAELMAARIEREKMLLRVKLDTLLEERQQAPRDGALAPEIALKALESEVMELPRFEMTIDAAPVPIPEDIRQLLTSIQLDLGEIPPEYLQPAGPGEYDPSLIQPEQKDPDEVWKGTYHEEGAMFFPEWDYGRQHYRKNWCVVREKDVAAVDDEFVAGVLRRYAGHARQLRRTFEAMRDADRRDKRQTEGDDVDFDALVESIAEHHAGQEWNDRVLSRLHRSERDIAALFLIDMSGSTQGWINEAERAALILLCEAFEALGDRYAIYGFSGMTRKKCEIFRIKRFDEPYDETVRGRISGVRPQDYTRMGFAIRHATELLLEVEAKTRLLITLSDGKPDDYHDNYRGKYGIEDTRRALLEATRAGIRPFCITLDQEARDYLPHLYGAARYTVVDDVARLPYKVADIYRRLTV</sequence>
<dbReference type="OrthoDB" id="9758211at2"/>
<dbReference type="InterPro" id="IPR036465">
    <property type="entry name" value="vWFA_dom_sf"/>
</dbReference>
<evidence type="ECO:0000259" key="1">
    <source>
        <dbReference type="PROSITE" id="PS50234"/>
    </source>
</evidence>
<gene>
    <name evidence="2" type="ORF">DFR35_2276</name>
</gene>
<dbReference type="PROSITE" id="PS50234">
    <property type="entry name" value="VWFA"/>
    <property type="match status" value="1"/>
</dbReference>
<feature type="domain" description="VWFA" evidence="1">
    <location>
        <begin position="526"/>
        <end position="708"/>
    </location>
</feature>